<dbReference type="CDD" id="cd16321">
    <property type="entry name" value="MraZ_C"/>
    <property type="match status" value="1"/>
</dbReference>
<dbReference type="RefSeq" id="WP_105051948.1">
    <property type="nucleotide sequence ID" value="NZ_BMYG01000003.1"/>
</dbReference>
<dbReference type="InterPro" id="IPR038619">
    <property type="entry name" value="MraZ_sf"/>
</dbReference>
<evidence type="ECO:0000256" key="1">
    <source>
        <dbReference type="ARBA" id="ARBA00013860"/>
    </source>
</evidence>
<evidence type="ECO:0000259" key="8">
    <source>
        <dbReference type="PROSITE" id="PS51740"/>
    </source>
</evidence>
<dbReference type="Gene3D" id="3.40.1550.20">
    <property type="entry name" value="Transcriptional regulator MraZ domain"/>
    <property type="match status" value="1"/>
</dbReference>
<dbReference type="Proteomes" id="UP000239007">
    <property type="component" value="Unassembled WGS sequence"/>
</dbReference>
<dbReference type="GO" id="GO:0009295">
    <property type="term" value="C:nucleoid"/>
    <property type="evidence" value="ECO:0007669"/>
    <property type="project" value="UniProtKB-SubCell"/>
</dbReference>
<evidence type="ECO:0000256" key="4">
    <source>
        <dbReference type="ARBA" id="ARBA00023015"/>
    </source>
</evidence>
<evidence type="ECO:0000256" key="2">
    <source>
        <dbReference type="ARBA" id="ARBA00022490"/>
    </source>
</evidence>
<keyword evidence="9" id="KW-0132">Cell division</keyword>
<evidence type="ECO:0000256" key="5">
    <source>
        <dbReference type="ARBA" id="ARBA00023125"/>
    </source>
</evidence>
<dbReference type="InterPro" id="IPR035642">
    <property type="entry name" value="MraZ_N"/>
</dbReference>
<dbReference type="InterPro" id="IPR003444">
    <property type="entry name" value="MraZ"/>
</dbReference>
<dbReference type="PROSITE" id="PS51740">
    <property type="entry name" value="SPOVT_ABRB"/>
    <property type="match status" value="2"/>
</dbReference>
<evidence type="ECO:0000256" key="6">
    <source>
        <dbReference type="ARBA" id="ARBA00023163"/>
    </source>
</evidence>
<keyword evidence="4 7" id="KW-0805">Transcription regulation</keyword>
<dbReference type="AlphaFoldDB" id="A0A2S7UVB8"/>
<dbReference type="GO" id="GO:0005737">
    <property type="term" value="C:cytoplasm"/>
    <property type="evidence" value="ECO:0007669"/>
    <property type="project" value="UniProtKB-UniRule"/>
</dbReference>
<dbReference type="Pfam" id="PF02381">
    <property type="entry name" value="MraZ"/>
    <property type="match status" value="2"/>
</dbReference>
<dbReference type="OrthoDB" id="9807753at2"/>
<accession>A0A2S7UVB8</accession>
<comment type="subunit">
    <text evidence="7">Forms oligomers.</text>
</comment>
<feature type="domain" description="SpoVT-AbrB" evidence="8">
    <location>
        <begin position="81"/>
        <end position="124"/>
    </location>
</feature>
<evidence type="ECO:0000256" key="7">
    <source>
        <dbReference type="HAMAP-Rule" id="MF_01008"/>
    </source>
</evidence>
<evidence type="ECO:0000313" key="10">
    <source>
        <dbReference type="Proteomes" id="UP000239007"/>
    </source>
</evidence>
<dbReference type="SUPFAM" id="SSF89447">
    <property type="entry name" value="AbrB/MazE/MraZ-like"/>
    <property type="match status" value="1"/>
</dbReference>
<keyword evidence="9" id="KW-0131">Cell cycle</keyword>
<dbReference type="GO" id="GO:0003700">
    <property type="term" value="F:DNA-binding transcription factor activity"/>
    <property type="evidence" value="ECO:0007669"/>
    <property type="project" value="UniProtKB-UniRule"/>
</dbReference>
<keyword evidence="6 7" id="KW-0804">Transcription</keyword>
<comment type="similarity">
    <text evidence="7">Belongs to the MraZ family.</text>
</comment>
<feature type="domain" description="SpoVT-AbrB" evidence="8">
    <location>
        <begin position="5"/>
        <end position="52"/>
    </location>
</feature>
<dbReference type="CDD" id="cd16320">
    <property type="entry name" value="MraZ_N"/>
    <property type="match status" value="1"/>
</dbReference>
<dbReference type="InterPro" id="IPR035644">
    <property type="entry name" value="MraZ_C"/>
</dbReference>
<dbReference type="GO" id="GO:2000143">
    <property type="term" value="P:negative regulation of DNA-templated transcription initiation"/>
    <property type="evidence" value="ECO:0007669"/>
    <property type="project" value="TreeGrafter"/>
</dbReference>
<dbReference type="GO" id="GO:0051301">
    <property type="term" value="P:cell division"/>
    <property type="evidence" value="ECO:0007669"/>
    <property type="project" value="UniProtKB-KW"/>
</dbReference>
<reference evidence="9 10" key="1">
    <citation type="submission" date="2016-12" db="EMBL/GenBank/DDBJ databases">
        <title>Diversity of luminous bacteria.</title>
        <authorList>
            <person name="Yoshizawa S."/>
            <person name="Kogure K."/>
        </authorList>
    </citation>
    <scope>NUCLEOTIDE SEQUENCE [LARGE SCALE GENOMIC DNA]</scope>
    <source>
        <strain evidence="9 10">SA4-48</strain>
    </source>
</reference>
<protein>
    <recommendedName>
        <fullName evidence="1 7">Transcriptional regulator MraZ</fullName>
    </recommendedName>
</protein>
<dbReference type="InterPro" id="IPR020603">
    <property type="entry name" value="MraZ_dom"/>
</dbReference>
<proteinExistence type="inferred from homology"/>
<gene>
    <name evidence="7" type="primary">mraZ</name>
    <name evidence="9" type="ORF">BTO11_07135</name>
</gene>
<comment type="caution">
    <text evidence="9">The sequence shown here is derived from an EMBL/GenBank/DDBJ whole genome shotgun (WGS) entry which is preliminary data.</text>
</comment>
<dbReference type="PANTHER" id="PTHR34701">
    <property type="entry name" value="TRANSCRIPTIONAL REGULATOR MRAZ"/>
    <property type="match status" value="1"/>
</dbReference>
<organism evidence="9 10">
    <name type="scientific">Psychrosphaera saromensis</name>
    <dbReference type="NCBI Taxonomy" id="716813"/>
    <lineage>
        <taxon>Bacteria</taxon>
        <taxon>Pseudomonadati</taxon>
        <taxon>Pseudomonadota</taxon>
        <taxon>Gammaproteobacteria</taxon>
        <taxon>Alteromonadales</taxon>
        <taxon>Pseudoalteromonadaceae</taxon>
        <taxon>Psychrosphaera</taxon>
    </lineage>
</organism>
<dbReference type="NCBIfam" id="TIGR00242">
    <property type="entry name" value="division/cell wall cluster transcriptional repressor MraZ"/>
    <property type="match status" value="1"/>
</dbReference>
<keyword evidence="10" id="KW-1185">Reference proteome</keyword>
<dbReference type="InterPro" id="IPR037914">
    <property type="entry name" value="SpoVT-AbrB_sf"/>
</dbReference>
<keyword evidence="5 7" id="KW-0238">DNA-binding</keyword>
<dbReference type="FunFam" id="3.40.1550.20:FF:000001">
    <property type="entry name" value="Transcriptional regulator MraZ"/>
    <property type="match status" value="1"/>
</dbReference>
<dbReference type="HAMAP" id="MF_01008">
    <property type="entry name" value="MraZ"/>
    <property type="match status" value="1"/>
</dbReference>
<keyword evidence="2 7" id="KW-0963">Cytoplasm</keyword>
<dbReference type="GO" id="GO:0000976">
    <property type="term" value="F:transcription cis-regulatory region binding"/>
    <property type="evidence" value="ECO:0007669"/>
    <property type="project" value="TreeGrafter"/>
</dbReference>
<keyword evidence="3" id="KW-0677">Repeat</keyword>
<dbReference type="InterPro" id="IPR007159">
    <property type="entry name" value="SpoVT-AbrB_dom"/>
</dbReference>
<evidence type="ECO:0000313" key="9">
    <source>
        <dbReference type="EMBL" id="PQJ53462.1"/>
    </source>
</evidence>
<dbReference type="EMBL" id="MSCH01000003">
    <property type="protein sequence ID" value="PQJ53462.1"/>
    <property type="molecule type" value="Genomic_DNA"/>
</dbReference>
<dbReference type="PANTHER" id="PTHR34701:SF1">
    <property type="entry name" value="TRANSCRIPTIONAL REGULATOR MRAZ"/>
    <property type="match status" value="1"/>
</dbReference>
<sequence length="152" mass="17582">MFRGANPLSLDSKGRLSIPTRHRDSLLSESEGKMICTVDLHQPCLLLYPLVEWEEIEYKLRQLSSMNPHERRVQRVLLGNAHEVDMDKSGRILLPTALRQHAGLDKPIMLVGQLNKFEIWSDSKWHQQMLDDIETELEGDFELTDSLKDFSL</sequence>
<name>A0A2S7UVB8_9GAMM</name>
<evidence type="ECO:0000256" key="3">
    <source>
        <dbReference type="ARBA" id="ARBA00022737"/>
    </source>
</evidence>
<comment type="subcellular location">
    <subcellularLocation>
        <location evidence="7">Cytoplasm</location>
        <location evidence="7">Nucleoid</location>
    </subcellularLocation>
</comment>